<dbReference type="Pfam" id="PF00561">
    <property type="entry name" value="Abhydrolase_1"/>
    <property type="match status" value="1"/>
</dbReference>
<protein>
    <submittedName>
        <fullName evidence="3">Alpha/beta hydrolase</fullName>
    </submittedName>
</protein>
<comment type="caution">
    <text evidence="3">The sequence shown here is derived from an EMBL/GenBank/DDBJ whole genome shotgun (WGS) entry which is preliminary data.</text>
</comment>
<gene>
    <name evidence="3" type="ORF">E8A74_09020</name>
</gene>
<dbReference type="Gene3D" id="3.40.50.1820">
    <property type="entry name" value="alpha/beta hydrolase"/>
    <property type="match status" value="1"/>
</dbReference>
<evidence type="ECO:0000259" key="2">
    <source>
        <dbReference type="Pfam" id="PF00561"/>
    </source>
</evidence>
<feature type="region of interest" description="Disordered" evidence="1">
    <location>
        <begin position="1"/>
        <end position="65"/>
    </location>
</feature>
<dbReference type="InterPro" id="IPR050266">
    <property type="entry name" value="AB_hydrolase_sf"/>
</dbReference>
<feature type="compositionally biased region" description="Basic and acidic residues" evidence="1">
    <location>
        <begin position="27"/>
        <end position="51"/>
    </location>
</feature>
<dbReference type="InterPro" id="IPR000073">
    <property type="entry name" value="AB_hydrolase_1"/>
</dbReference>
<accession>A0A4U1JI15</accession>
<proteinExistence type="predicted"/>
<evidence type="ECO:0000256" key="1">
    <source>
        <dbReference type="SAM" id="MobiDB-lite"/>
    </source>
</evidence>
<name>A0A4U1JI15_9BACT</name>
<sequence>MPLHRIRDQGDDRAPGRGVHPRNRCAHHGDRGVRRDAIGARSRMPEGRPRAGLDPPVWPPRGRQRRRRGLRRHILKFVFPDNPIMIEATSKRIRVDDVELHVLTEGSGPSILVPTGGGIEFYRRTFSRRLLDAHTFVYVEMRGTGASTGSPEGATYATLADDLDAVREKLGLDRVVVMGHSNHGGIALEFGLRHPKHAAAVVSVASVPDFSRAMSVGIARWEAEASTSRKELLARHQAELGALDTSAMDPDELTLRRYLALHPLVWNDPTLDAGALWGGVPRGFAIYMQSVIRPEAERWSLVSSLGEITCPVLALCGRYDYVCPVELWAEAIDALPRGVLDIFDHSGHNPHYEESARFDAVLLAFLRALS</sequence>
<keyword evidence="3" id="KW-0378">Hydrolase</keyword>
<keyword evidence="4" id="KW-1185">Reference proteome</keyword>
<dbReference type="OrthoDB" id="9785408at2"/>
<feature type="compositionally biased region" description="Basic and acidic residues" evidence="1">
    <location>
        <begin position="1"/>
        <end position="15"/>
    </location>
</feature>
<dbReference type="PANTHER" id="PTHR43798">
    <property type="entry name" value="MONOACYLGLYCEROL LIPASE"/>
    <property type="match status" value="1"/>
</dbReference>
<evidence type="ECO:0000313" key="3">
    <source>
        <dbReference type="EMBL" id="TKD10149.1"/>
    </source>
</evidence>
<evidence type="ECO:0000313" key="4">
    <source>
        <dbReference type="Proteomes" id="UP000309215"/>
    </source>
</evidence>
<dbReference type="Proteomes" id="UP000309215">
    <property type="component" value="Unassembled WGS sequence"/>
</dbReference>
<dbReference type="InterPro" id="IPR029058">
    <property type="entry name" value="AB_hydrolase_fold"/>
</dbReference>
<dbReference type="PANTHER" id="PTHR43798:SF33">
    <property type="entry name" value="HYDROLASE, PUTATIVE (AFU_ORTHOLOGUE AFUA_2G14860)-RELATED"/>
    <property type="match status" value="1"/>
</dbReference>
<dbReference type="EMBL" id="SSMQ01000007">
    <property type="protein sequence ID" value="TKD10149.1"/>
    <property type="molecule type" value="Genomic_DNA"/>
</dbReference>
<dbReference type="SUPFAM" id="SSF53474">
    <property type="entry name" value="alpha/beta-Hydrolases"/>
    <property type="match status" value="1"/>
</dbReference>
<organism evidence="3 4">
    <name type="scientific">Polyangium fumosum</name>
    <dbReference type="NCBI Taxonomy" id="889272"/>
    <lineage>
        <taxon>Bacteria</taxon>
        <taxon>Pseudomonadati</taxon>
        <taxon>Myxococcota</taxon>
        <taxon>Polyangia</taxon>
        <taxon>Polyangiales</taxon>
        <taxon>Polyangiaceae</taxon>
        <taxon>Polyangium</taxon>
    </lineage>
</organism>
<reference evidence="3 4" key="1">
    <citation type="submission" date="2019-04" db="EMBL/GenBank/DDBJ databases">
        <authorList>
            <person name="Li Y."/>
            <person name="Wang J."/>
        </authorList>
    </citation>
    <scope>NUCLEOTIDE SEQUENCE [LARGE SCALE GENOMIC DNA]</scope>
    <source>
        <strain evidence="3 4">DSM 14668</strain>
    </source>
</reference>
<dbReference type="GO" id="GO:0016787">
    <property type="term" value="F:hydrolase activity"/>
    <property type="evidence" value="ECO:0007669"/>
    <property type="project" value="UniProtKB-KW"/>
</dbReference>
<dbReference type="AlphaFoldDB" id="A0A4U1JI15"/>
<feature type="domain" description="AB hydrolase-1" evidence="2">
    <location>
        <begin position="121"/>
        <end position="354"/>
    </location>
</feature>
<dbReference type="GO" id="GO:0016020">
    <property type="term" value="C:membrane"/>
    <property type="evidence" value="ECO:0007669"/>
    <property type="project" value="TreeGrafter"/>
</dbReference>